<dbReference type="EMBL" id="CM037029">
    <property type="protein sequence ID" value="KAH7652392.1"/>
    <property type="molecule type" value="Genomic_DNA"/>
</dbReference>
<protein>
    <submittedName>
        <fullName evidence="1">Glutathione S-transferase C-terminal-like protein</fullName>
    </submittedName>
</protein>
<sequence>MTFIFSSTIPYKTSINTSTTTSRTSRRRRRRRRRRRCSNSGNGINKGREEAHNGTKRTSSSCKEVEKRLQALKDLIPRRSSIMKEDDDDDQSMNVEKLFEDTAGYIVLLKAQVEVLNHLVQLYQFVS</sequence>
<organism evidence="1 2">
    <name type="scientific">Dioscorea alata</name>
    <name type="common">Purple yam</name>
    <dbReference type="NCBI Taxonomy" id="55571"/>
    <lineage>
        <taxon>Eukaryota</taxon>
        <taxon>Viridiplantae</taxon>
        <taxon>Streptophyta</taxon>
        <taxon>Embryophyta</taxon>
        <taxon>Tracheophyta</taxon>
        <taxon>Spermatophyta</taxon>
        <taxon>Magnoliopsida</taxon>
        <taxon>Liliopsida</taxon>
        <taxon>Dioscoreales</taxon>
        <taxon>Dioscoreaceae</taxon>
        <taxon>Dioscorea</taxon>
    </lineage>
</organism>
<proteinExistence type="predicted"/>
<comment type="caution">
    <text evidence="1">The sequence shown here is derived from an EMBL/GenBank/DDBJ whole genome shotgun (WGS) entry which is preliminary data.</text>
</comment>
<evidence type="ECO:0000313" key="1">
    <source>
        <dbReference type="EMBL" id="KAH7652392.1"/>
    </source>
</evidence>
<reference evidence="2" key="1">
    <citation type="journal article" date="2022" name="Nat. Commun.">
        <title>Chromosome evolution and the genetic basis of agronomically important traits in greater yam.</title>
        <authorList>
            <person name="Bredeson J.V."/>
            <person name="Lyons J.B."/>
            <person name="Oniyinde I.O."/>
            <person name="Okereke N.R."/>
            <person name="Kolade O."/>
            <person name="Nnabue I."/>
            <person name="Nwadili C.O."/>
            <person name="Hribova E."/>
            <person name="Parker M."/>
            <person name="Nwogha J."/>
            <person name="Shu S."/>
            <person name="Carlson J."/>
            <person name="Kariba R."/>
            <person name="Muthemba S."/>
            <person name="Knop K."/>
            <person name="Barton G.J."/>
            <person name="Sherwood A.V."/>
            <person name="Lopez-Montes A."/>
            <person name="Asiedu R."/>
            <person name="Jamnadass R."/>
            <person name="Muchugi A."/>
            <person name="Goodstein D."/>
            <person name="Egesi C.N."/>
            <person name="Featherston J."/>
            <person name="Asfaw A."/>
            <person name="Simpson G.G."/>
            <person name="Dolezel J."/>
            <person name="Hendre P.S."/>
            <person name="Van Deynze A."/>
            <person name="Kumar P.L."/>
            <person name="Obidiegwu J.E."/>
            <person name="Bhattacharjee R."/>
            <person name="Rokhsar D.S."/>
        </authorList>
    </citation>
    <scope>NUCLEOTIDE SEQUENCE [LARGE SCALE GENOMIC DNA]</scope>
    <source>
        <strain evidence="2">cv. TDa95/00328</strain>
    </source>
</reference>
<gene>
    <name evidence="1" type="ORF">IHE45_19G014300</name>
</gene>
<keyword evidence="2" id="KW-1185">Reference proteome</keyword>
<dbReference type="Proteomes" id="UP000827976">
    <property type="component" value="Chromosome 19"/>
</dbReference>
<accession>A0ACB7TWG8</accession>
<evidence type="ECO:0000313" key="2">
    <source>
        <dbReference type="Proteomes" id="UP000827976"/>
    </source>
</evidence>
<name>A0ACB7TWG8_DIOAL</name>